<evidence type="ECO:0000313" key="1">
    <source>
        <dbReference type="EMBL" id="MBX63750.1"/>
    </source>
</evidence>
<accession>A0A2P2Q9T5</accession>
<organism evidence="1">
    <name type="scientific">Rhizophora mucronata</name>
    <name type="common">Asiatic mangrove</name>
    <dbReference type="NCBI Taxonomy" id="61149"/>
    <lineage>
        <taxon>Eukaryota</taxon>
        <taxon>Viridiplantae</taxon>
        <taxon>Streptophyta</taxon>
        <taxon>Embryophyta</taxon>
        <taxon>Tracheophyta</taxon>
        <taxon>Spermatophyta</taxon>
        <taxon>Magnoliopsida</taxon>
        <taxon>eudicotyledons</taxon>
        <taxon>Gunneridae</taxon>
        <taxon>Pentapetalae</taxon>
        <taxon>rosids</taxon>
        <taxon>fabids</taxon>
        <taxon>Malpighiales</taxon>
        <taxon>Rhizophoraceae</taxon>
        <taxon>Rhizophora</taxon>
    </lineage>
</organism>
<sequence>MQNHCFGIRLQSWKGLSPIFK</sequence>
<protein>
    <submittedName>
        <fullName evidence="1">Uncharacterized protein</fullName>
    </submittedName>
</protein>
<dbReference type="EMBL" id="GGEC01083266">
    <property type="protein sequence ID" value="MBX63750.1"/>
    <property type="molecule type" value="Transcribed_RNA"/>
</dbReference>
<name>A0A2P2Q9T5_RHIMU</name>
<reference evidence="1" key="1">
    <citation type="submission" date="2018-02" db="EMBL/GenBank/DDBJ databases">
        <title>Rhizophora mucronata_Transcriptome.</title>
        <authorList>
            <person name="Meera S.P."/>
            <person name="Sreeshan A."/>
            <person name="Augustine A."/>
        </authorList>
    </citation>
    <scope>NUCLEOTIDE SEQUENCE</scope>
    <source>
        <tissue evidence="1">Leaf</tissue>
    </source>
</reference>
<proteinExistence type="predicted"/>
<dbReference type="AlphaFoldDB" id="A0A2P2Q9T5"/>